<dbReference type="GO" id="GO:0070072">
    <property type="term" value="P:vacuolar proton-transporting V-type ATPase complex assembly"/>
    <property type="evidence" value="ECO:0007669"/>
    <property type="project" value="InterPro"/>
</dbReference>
<name>S3D3Z3_GLAL2</name>
<dbReference type="Proteomes" id="UP000016922">
    <property type="component" value="Unassembled WGS sequence"/>
</dbReference>
<dbReference type="KEGG" id="glz:GLAREA_07664"/>
<keyword evidence="9" id="KW-1185">Reference proteome</keyword>
<organism evidence="8 9">
    <name type="scientific">Glarea lozoyensis (strain ATCC 20868 / MF5171)</name>
    <dbReference type="NCBI Taxonomy" id="1116229"/>
    <lineage>
        <taxon>Eukaryota</taxon>
        <taxon>Fungi</taxon>
        <taxon>Dikarya</taxon>
        <taxon>Ascomycota</taxon>
        <taxon>Pezizomycotina</taxon>
        <taxon>Leotiomycetes</taxon>
        <taxon>Helotiales</taxon>
        <taxon>Helotiaceae</taxon>
        <taxon>Glarea</taxon>
    </lineage>
</organism>
<evidence type="ECO:0008006" key="10">
    <source>
        <dbReference type="Google" id="ProtNLM"/>
    </source>
</evidence>
<feature type="compositionally biased region" description="Polar residues" evidence="6">
    <location>
        <begin position="82"/>
        <end position="95"/>
    </location>
</feature>
<evidence type="ECO:0000256" key="3">
    <source>
        <dbReference type="ARBA" id="ARBA00022824"/>
    </source>
</evidence>
<evidence type="ECO:0000313" key="8">
    <source>
        <dbReference type="EMBL" id="EPE32530.1"/>
    </source>
</evidence>
<evidence type="ECO:0000256" key="5">
    <source>
        <dbReference type="ARBA" id="ARBA00023136"/>
    </source>
</evidence>
<evidence type="ECO:0000256" key="6">
    <source>
        <dbReference type="SAM" id="MobiDB-lite"/>
    </source>
</evidence>
<dbReference type="PANTHER" id="PTHR31394">
    <property type="entry name" value="TRANSMEMBRANE PROTEIN 199"/>
    <property type="match status" value="1"/>
</dbReference>
<sequence>MSLNSSSNLDHGSSLWISDNDEMVLLTMTKNTVEGLRQVEDRQHILARTTHQDNNNPTKPPVENTADEPLCDNDDEKPPQKSGRTQLDGSPSTPVTDGLQLTAESTEPSLANPSVGNPISHSQVLDLSRQMRDTGSDFGRLEELLRGSKVYIPPPPPKREPTSEYKALMARLRREEELRVYERMTNPPAPMETFTQKFPASSAAFAFSSNQGSAKELEDEVTYADVDRQMALIFNVLISIVACAGGLWVVARWWSTPARLALSMGGSLLVGVAEVVVYLGYVRRVGEAKGKAKGLKEVKEIVNTWVVGGPDYGNDTMDSAVPITGNHDAEENSTRRRKIQT</sequence>
<feature type="region of interest" description="Disordered" evidence="6">
    <location>
        <begin position="47"/>
        <end position="99"/>
    </location>
</feature>
<dbReference type="EMBL" id="KE145359">
    <property type="protein sequence ID" value="EPE32530.1"/>
    <property type="molecule type" value="Genomic_DNA"/>
</dbReference>
<evidence type="ECO:0000256" key="7">
    <source>
        <dbReference type="SAM" id="Phobius"/>
    </source>
</evidence>
<dbReference type="AlphaFoldDB" id="S3D3Z3"/>
<evidence type="ECO:0000313" key="9">
    <source>
        <dbReference type="Proteomes" id="UP000016922"/>
    </source>
</evidence>
<keyword evidence="5 7" id="KW-0472">Membrane</keyword>
<accession>S3D3Z3</accession>
<feature type="transmembrane region" description="Helical" evidence="7">
    <location>
        <begin position="232"/>
        <end position="254"/>
    </location>
</feature>
<dbReference type="GO" id="GO:0005789">
    <property type="term" value="C:endoplasmic reticulum membrane"/>
    <property type="evidence" value="ECO:0007669"/>
    <property type="project" value="UniProtKB-SubCell"/>
</dbReference>
<dbReference type="HOGENOM" id="CLU_048316_0_0_1"/>
<dbReference type="STRING" id="1116229.S3D3Z3"/>
<dbReference type="eggNOG" id="ENOG502RXKD">
    <property type="taxonomic scope" value="Eukaryota"/>
</dbReference>
<feature type="compositionally biased region" description="Acidic residues" evidence="6">
    <location>
        <begin position="65"/>
        <end position="75"/>
    </location>
</feature>
<protein>
    <recommendedName>
        <fullName evidence="10">Vacuolar h+-atpase assembly protein</fullName>
    </recommendedName>
</protein>
<dbReference type="RefSeq" id="XP_008080542.1">
    <property type="nucleotide sequence ID" value="XM_008082351.1"/>
</dbReference>
<dbReference type="GeneID" id="19466716"/>
<dbReference type="Pfam" id="PF11712">
    <property type="entry name" value="Vma12"/>
    <property type="match status" value="1"/>
</dbReference>
<evidence type="ECO:0000256" key="2">
    <source>
        <dbReference type="ARBA" id="ARBA00022692"/>
    </source>
</evidence>
<reference evidence="8 9" key="1">
    <citation type="journal article" date="2013" name="BMC Genomics">
        <title>Genomics-driven discovery of the pneumocandin biosynthetic gene cluster in the fungus Glarea lozoyensis.</title>
        <authorList>
            <person name="Chen L."/>
            <person name="Yue Q."/>
            <person name="Zhang X."/>
            <person name="Xiang M."/>
            <person name="Wang C."/>
            <person name="Li S."/>
            <person name="Che Y."/>
            <person name="Ortiz-Lopez F.J."/>
            <person name="Bills G.F."/>
            <person name="Liu X."/>
            <person name="An Z."/>
        </authorList>
    </citation>
    <scope>NUCLEOTIDE SEQUENCE [LARGE SCALE GENOMIC DNA]</scope>
    <source>
        <strain evidence="9">ATCC 20868 / MF5171</strain>
    </source>
</reference>
<proteinExistence type="predicted"/>
<dbReference type="InterPro" id="IPR021013">
    <property type="entry name" value="ATPase_Vma12"/>
</dbReference>
<gene>
    <name evidence="8" type="ORF">GLAREA_07664</name>
</gene>
<keyword evidence="4 7" id="KW-1133">Transmembrane helix</keyword>
<dbReference type="PANTHER" id="PTHR31394:SF1">
    <property type="entry name" value="TRANSMEMBRANE PROTEIN 199"/>
    <property type="match status" value="1"/>
</dbReference>
<evidence type="ECO:0000256" key="1">
    <source>
        <dbReference type="ARBA" id="ARBA00004477"/>
    </source>
</evidence>
<dbReference type="OrthoDB" id="19981at2759"/>
<feature type="transmembrane region" description="Helical" evidence="7">
    <location>
        <begin position="260"/>
        <end position="281"/>
    </location>
</feature>
<dbReference type="OMA" id="AFWICAQ"/>
<keyword evidence="3" id="KW-0256">Endoplasmic reticulum</keyword>
<keyword evidence="2 7" id="KW-0812">Transmembrane</keyword>
<comment type="subcellular location">
    <subcellularLocation>
        <location evidence="1">Endoplasmic reticulum membrane</location>
        <topology evidence="1">Multi-pass membrane protein</topology>
    </subcellularLocation>
</comment>
<evidence type="ECO:0000256" key="4">
    <source>
        <dbReference type="ARBA" id="ARBA00022989"/>
    </source>
</evidence>